<keyword evidence="19" id="KW-1185">Reference proteome</keyword>
<reference evidence="18" key="3">
    <citation type="submission" date="2025-09" db="UniProtKB">
        <authorList>
            <consortium name="Ensembl"/>
        </authorList>
    </citation>
    <scope>IDENTIFICATION</scope>
</reference>
<dbReference type="InterPro" id="IPR004148">
    <property type="entry name" value="BAR_dom"/>
</dbReference>
<evidence type="ECO:0000259" key="16">
    <source>
        <dbReference type="PROSITE" id="PS50238"/>
    </source>
</evidence>
<reference evidence="18" key="1">
    <citation type="submission" date="2014-08" db="EMBL/GenBank/DDBJ databases">
        <authorList>
            <person name="Senf B."/>
            <person name="Petzold A."/>
            <person name="Downie B.R."/>
            <person name="Koch P."/>
            <person name="Platzer M."/>
        </authorList>
    </citation>
    <scope>NUCLEOTIDE SEQUENCE [LARGE SCALE GENOMIC DNA]</scope>
    <source>
        <strain evidence="18">GRZ</strain>
    </source>
</reference>
<proteinExistence type="predicted"/>
<accession>A0A8C6M4A5</accession>
<comment type="subcellular location">
    <subcellularLocation>
        <location evidence="2">Cell junction</location>
        <location evidence="2">Tight junction</location>
    </subcellularLocation>
    <subcellularLocation>
        <location evidence="3">Cytoplasm</location>
    </subcellularLocation>
    <subcellularLocation>
        <location evidence="1">Membrane</location>
        <topology evidence="1">Peripheral membrane protein</topology>
    </subcellularLocation>
</comment>
<dbReference type="GO" id="GO:0007165">
    <property type="term" value="P:signal transduction"/>
    <property type="evidence" value="ECO:0007669"/>
    <property type="project" value="InterPro"/>
</dbReference>
<dbReference type="SMART" id="SM00721">
    <property type="entry name" value="BAR"/>
    <property type="match status" value="1"/>
</dbReference>
<comment type="function">
    <text evidence="11">Rho GTPase-activating protein involved in the maintenance of tight junction by regulating the activity of CDC42, thereby playing a central role in apical polarity of epithelial cells. Specifically acts as a GTPase activator for the CDC42 GTPase by converting it to an inactive GDP-bound state. The complex formed with AMOT acts by regulating the uptake of polarity proteins at tight junctions, possibly by deciding whether tight junction transmembrane proteins are recycled back to the plasma membrane or sent elsewhere. Participates in the Ca(2+)-dependent regulation of exocytosis, possibly by catalyzing GTPase activity of Rho family proteins and by inducing the reorganization of the cortical actin filaments. Acts as a GTPase activator in vitro for RAC1.</text>
</comment>
<dbReference type="GO" id="GO:0017124">
    <property type="term" value="F:SH3 domain binding"/>
    <property type="evidence" value="ECO:0007669"/>
    <property type="project" value="UniProtKB-KW"/>
</dbReference>
<reference evidence="18" key="2">
    <citation type="submission" date="2025-08" db="UniProtKB">
        <authorList>
            <consortium name="Ensembl"/>
        </authorList>
    </citation>
    <scope>IDENTIFICATION</scope>
</reference>
<dbReference type="FunFam" id="1.10.555.10:FF:000001">
    <property type="entry name" value="Rho GTPase activating protein 44"/>
    <property type="match status" value="1"/>
</dbReference>
<dbReference type="FunFam" id="1.20.1270.60:FF:000019">
    <property type="entry name" value="rho GTPase-activating protein 17 isoform X1"/>
    <property type="match status" value="1"/>
</dbReference>
<evidence type="ECO:0000256" key="7">
    <source>
        <dbReference type="ARBA" id="ARBA00022553"/>
    </source>
</evidence>
<gene>
    <name evidence="18" type="primary">arhgap17a</name>
</gene>
<keyword evidence="6" id="KW-0963">Cytoplasm</keyword>
<evidence type="ECO:0000256" key="1">
    <source>
        <dbReference type="ARBA" id="ARBA00004170"/>
    </source>
</evidence>
<feature type="domain" description="Rho-GAP" evidence="16">
    <location>
        <begin position="229"/>
        <end position="419"/>
    </location>
</feature>
<dbReference type="Ensembl" id="ENSNFUT00015029621.1">
    <property type="protein sequence ID" value="ENSNFUP00015028348.1"/>
    <property type="gene ID" value="ENSNFUG00015013542.1"/>
</dbReference>
<evidence type="ECO:0000256" key="12">
    <source>
        <dbReference type="ARBA" id="ARBA00065623"/>
    </source>
</evidence>
<dbReference type="InterPro" id="IPR000198">
    <property type="entry name" value="RhoGAP_dom"/>
</dbReference>
<comment type="subunit">
    <text evidence="12">Component of a complex whose core is composed of ARHGAP17, AMOT, PALS1, PATJ and PARD3/PAR3. Interacts with NHERF1, FNBP1, TRIP10, CAPZA (CAPZA1, CAPZA2 or CAPZA3), CAPZB, CD2AP and SH3KBP1/CIN85.</text>
</comment>
<evidence type="ECO:0000256" key="9">
    <source>
        <dbReference type="ARBA" id="ARBA00023036"/>
    </source>
</evidence>
<dbReference type="SUPFAM" id="SSF103657">
    <property type="entry name" value="BAR/IMD domain-like"/>
    <property type="match status" value="1"/>
</dbReference>
<evidence type="ECO:0000256" key="6">
    <source>
        <dbReference type="ARBA" id="ARBA00022490"/>
    </source>
</evidence>
<dbReference type="GO" id="GO:0016020">
    <property type="term" value="C:membrane"/>
    <property type="evidence" value="ECO:0007669"/>
    <property type="project" value="UniProtKB-SubCell"/>
</dbReference>
<dbReference type="SMART" id="SM00324">
    <property type="entry name" value="RhoGAP"/>
    <property type="match status" value="1"/>
</dbReference>
<evidence type="ECO:0000256" key="2">
    <source>
        <dbReference type="ARBA" id="ARBA00004435"/>
    </source>
</evidence>
<keyword evidence="7" id="KW-0597">Phosphoprotein</keyword>
<evidence type="ECO:0000256" key="8">
    <source>
        <dbReference type="ARBA" id="ARBA00022949"/>
    </source>
</evidence>
<evidence type="ECO:0000256" key="13">
    <source>
        <dbReference type="ARBA" id="ARBA00070237"/>
    </source>
</evidence>
<evidence type="ECO:0000313" key="19">
    <source>
        <dbReference type="Proteomes" id="UP000694548"/>
    </source>
</evidence>
<dbReference type="SUPFAM" id="SSF48350">
    <property type="entry name" value="GTPase activation domain, GAP"/>
    <property type="match status" value="1"/>
</dbReference>
<keyword evidence="8" id="KW-0965">Cell junction</keyword>
<dbReference type="Pfam" id="PF00620">
    <property type="entry name" value="RhoGAP"/>
    <property type="match status" value="1"/>
</dbReference>
<keyword evidence="9" id="KW-0729">SH3-binding</keyword>
<dbReference type="AlphaFoldDB" id="A0A8C6M4A5"/>
<dbReference type="Gene3D" id="1.10.555.10">
    <property type="entry name" value="Rho GTPase activation protein"/>
    <property type="match status" value="1"/>
</dbReference>
<dbReference type="GO" id="GO:0005829">
    <property type="term" value="C:cytosol"/>
    <property type="evidence" value="ECO:0007669"/>
    <property type="project" value="TreeGrafter"/>
</dbReference>
<evidence type="ECO:0000259" key="17">
    <source>
        <dbReference type="PROSITE" id="PS51021"/>
    </source>
</evidence>
<organism evidence="18 19">
    <name type="scientific">Nothobranchius furzeri</name>
    <name type="common">Turquoise killifish</name>
    <dbReference type="NCBI Taxonomy" id="105023"/>
    <lineage>
        <taxon>Eukaryota</taxon>
        <taxon>Metazoa</taxon>
        <taxon>Chordata</taxon>
        <taxon>Craniata</taxon>
        <taxon>Vertebrata</taxon>
        <taxon>Euteleostomi</taxon>
        <taxon>Actinopterygii</taxon>
        <taxon>Neopterygii</taxon>
        <taxon>Teleostei</taxon>
        <taxon>Neoteleostei</taxon>
        <taxon>Acanthomorphata</taxon>
        <taxon>Ovalentaria</taxon>
        <taxon>Atherinomorphae</taxon>
        <taxon>Cyprinodontiformes</taxon>
        <taxon>Nothobranchiidae</taxon>
        <taxon>Nothobranchius</taxon>
    </lineage>
</organism>
<dbReference type="Gene3D" id="1.20.1270.60">
    <property type="entry name" value="Arfaptin homology (AH) domain/BAR domain"/>
    <property type="match status" value="1"/>
</dbReference>
<evidence type="ECO:0000313" key="18">
    <source>
        <dbReference type="Ensembl" id="ENSNFUP00015028348.1"/>
    </source>
</evidence>
<dbReference type="PANTHER" id="PTHR14130:SF3">
    <property type="entry name" value="RHO GTPASE-ACTIVATING PROTEIN 17"/>
    <property type="match status" value="1"/>
</dbReference>
<protein>
    <recommendedName>
        <fullName evidence="13">Rho GTPase-activating protein 17</fullName>
    </recommendedName>
    <alternativeName>
        <fullName evidence="14">Rho-type GTPase-activating protein 17</fullName>
    </alternativeName>
</protein>
<dbReference type="InterPro" id="IPR008936">
    <property type="entry name" value="Rho_GTPase_activation_prot"/>
</dbReference>
<dbReference type="GO" id="GO:0005923">
    <property type="term" value="C:bicellular tight junction"/>
    <property type="evidence" value="ECO:0007669"/>
    <property type="project" value="UniProtKB-SubCell"/>
</dbReference>
<dbReference type="PROSITE" id="PS50238">
    <property type="entry name" value="RHOGAP"/>
    <property type="match status" value="1"/>
</dbReference>
<evidence type="ECO:0000256" key="14">
    <source>
        <dbReference type="ARBA" id="ARBA00083392"/>
    </source>
</evidence>
<dbReference type="CDD" id="cd04386">
    <property type="entry name" value="RhoGAP_nadrin"/>
    <property type="match status" value="1"/>
</dbReference>
<dbReference type="InterPro" id="IPR047165">
    <property type="entry name" value="RHG17/44/SH3BP1-like"/>
</dbReference>
<keyword evidence="10" id="KW-0472">Membrane</keyword>
<dbReference type="PROSITE" id="PS51021">
    <property type="entry name" value="BAR"/>
    <property type="match status" value="1"/>
</dbReference>
<evidence type="ECO:0000256" key="4">
    <source>
        <dbReference type="ARBA" id="ARBA00022427"/>
    </source>
</evidence>
<feature type="coiled-coil region" evidence="15">
    <location>
        <begin position="143"/>
        <end position="170"/>
    </location>
</feature>
<sequence length="547" mass="60977">MYCSQIERRMELVRVVSHNTHKKMVSCLQGHIGADAEKRHKKLPLTSLSQAMVEGGNQLGEDSLIGKMMEVCGEAENRLASELMLHELQIEKDVLDPLSQLAEVEIPNILKQRKQLAKLVLDYDSARARWLQATKSIISGTNTQALTAKADLLKEEVDEAMNKVELCKDQLAADMYSFFSKEGDYAHYFVTLLDAQADYHRKSLTVLESVLPTIQAQQDSWMEKPAFGMALDDHLKRSGREIALPMEACVMMLLETGMKEEGLFRIAAGASKLKKLKAALDCSTSQLEEFYSDPHAVAGALKSYLRELPEPLMTYQLYDEWIQASSVSDPDKRLQALWLVCDKLPKSNKNNLRYLVKFLAKLALESEVNKMTPSNIAIVLGPNLLWAKTEGSLAEMAAATSVHVVSIVEPIIQHADWFFPEGMFWFSSAAVFNPTSLPLFVVITPVVLEGLVVRTADTSRPSFSKNDRKDAHQAAYLTCLPHPLWRLSAGRAAMSSGLEAVSTRKRQEAELEVAELRGVRFFLGGTRMIGSGMSPEGRLMLDVKMIV</sequence>
<name>A0A8C6M4A5_NOTFU</name>
<dbReference type="GO" id="GO:0035020">
    <property type="term" value="P:regulation of Rac protein signal transduction"/>
    <property type="evidence" value="ECO:0007669"/>
    <property type="project" value="TreeGrafter"/>
</dbReference>
<dbReference type="Pfam" id="PF03114">
    <property type="entry name" value="BAR"/>
    <property type="match status" value="1"/>
</dbReference>
<dbReference type="GeneTree" id="ENSGT00940000156201"/>
<dbReference type="PANTHER" id="PTHR14130">
    <property type="entry name" value="3BP-1 RELATED RHOGAP"/>
    <property type="match status" value="1"/>
</dbReference>
<evidence type="ECO:0000256" key="3">
    <source>
        <dbReference type="ARBA" id="ARBA00004496"/>
    </source>
</evidence>
<evidence type="ECO:0000256" key="5">
    <source>
        <dbReference type="ARBA" id="ARBA00022468"/>
    </source>
</evidence>
<evidence type="ECO:0000256" key="11">
    <source>
        <dbReference type="ARBA" id="ARBA00055904"/>
    </source>
</evidence>
<keyword evidence="4" id="KW-0796">Tight junction</keyword>
<keyword evidence="15" id="KW-0175">Coiled coil</keyword>
<evidence type="ECO:0000256" key="10">
    <source>
        <dbReference type="ARBA" id="ARBA00023136"/>
    </source>
</evidence>
<dbReference type="Proteomes" id="UP000694548">
    <property type="component" value="Chromosome sgr12"/>
</dbReference>
<keyword evidence="5" id="KW-0343">GTPase activation</keyword>
<dbReference type="GO" id="GO:0032956">
    <property type="term" value="P:regulation of actin cytoskeleton organization"/>
    <property type="evidence" value="ECO:0007669"/>
    <property type="project" value="TreeGrafter"/>
</dbReference>
<dbReference type="GO" id="GO:0005096">
    <property type="term" value="F:GTPase activator activity"/>
    <property type="evidence" value="ECO:0007669"/>
    <property type="project" value="UniProtKB-KW"/>
</dbReference>
<feature type="domain" description="BAR" evidence="17">
    <location>
        <begin position="1"/>
        <end position="223"/>
    </location>
</feature>
<dbReference type="InterPro" id="IPR027267">
    <property type="entry name" value="AH/BAR_dom_sf"/>
</dbReference>
<evidence type="ECO:0000256" key="15">
    <source>
        <dbReference type="SAM" id="Coils"/>
    </source>
</evidence>